<accession>A0A6A5QPC3</accession>
<dbReference type="EMBL" id="ML979135">
    <property type="protein sequence ID" value="KAF1916660.1"/>
    <property type="molecule type" value="Genomic_DNA"/>
</dbReference>
<evidence type="ECO:0000313" key="3">
    <source>
        <dbReference type="Proteomes" id="UP000800096"/>
    </source>
</evidence>
<protein>
    <submittedName>
        <fullName evidence="2">Uncharacterized protein</fullName>
    </submittedName>
</protein>
<sequence length="214" mass="23745">MSSATMAHKTAPITATDPPLKNWLEDNLLPLLRDCYNINGVKEFAELTDRACIYAATSEVYSREDVARVVAAVQQKGRPGARDTGLRLTDEQLDDVESVVEILIAHRLRNNNFNILESGREGRRLSKGEIPKLRGSSIDTRYGLTSVPSFEGLDTVATFRRLRVVRPTTIPAPDTHTFAATQATSNSSPRRSKRKRANGADGGHDRKRPVARRH</sequence>
<feature type="region of interest" description="Disordered" evidence="1">
    <location>
        <begin position="171"/>
        <end position="214"/>
    </location>
</feature>
<reference evidence="2" key="1">
    <citation type="journal article" date="2020" name="Stud. Mycol.">
        <title>101 Dothideomycetes genomes: a test case for predicting lifestyles and emergence of pathogens.</title>
        <authorList>
            <person name="Haridas S."/>
            <person name="Albert R."/>
            <person name="Binder M."/>
            <person name="Bloem J."/>
            <person name="Labutti K."/>
            <person name="Salamov A."/>
            <person name="Andreopoulos B."/>
            <person name="Baker S."/>
            <person name="Barry K."/>
            <person name="Bills G."/>
            <person name="Bluhm B."/>
            <person name="Cannon C."/>
            <person name="Castanera R."/>
            <person name="Culley D."/>
            <person name="Daum C."/>
            <person name="Ezra D."/>
            <person name="Gonzalez J."/>
            <person name="Henrissat B."/>
            <person name="Kuo A."/>
            <person name="Liang C."/>
            <person name="Lipzen A."/>
            <person name="Lutzoni F."/>
            <person name="Magnuson J."/>
            <person name="Mondo S."/>
            <person name="Nolan M."/>
            <person name="Ohm R."/>
            <person name="Pangilinan J."/>
            <person name="Park H.-J."/>
            <person name="Ramirez L."/>
            <person name="Alfaro M."/>
            <person name="Sun H."/>
            <person name="Tritt A."/>
            <person name="Yoshinaga Y."/>
            <person name="Zwiers L.-H."/>
            <person name="Turgeon B."/>
            <person name="Goodwin S."/>
            <person name="Spatafora J."/>
            <person name="Crous P."/>
            <person name="Grigoriev I."/>
        </authorList>
    </citation>
    <scope>NUCLEOTIDE SEQUENCE</scope>
    <source>
        <strain evidence="2">HMLAC05119</strain>
    </source>
</reference>
<keyword evidence="3" id="KW-1185">Reference proteome</keyword>
<dbReference type="Proteomes" id="UP000800096">
    <property type="component" value="Unassembled WGS sequence"/>
</dbReference>
<evidence type="ECO:0000313" key="2">
    <source>
        <dbReference type="EMBL" id="KAF1916660.1"/>
    </source>
</evidence>
<organism evidence="2 3">
    <name type="scientific">Ampelomyces quisqualis</name>
    <name type="common">Powdery mildew agent</name>
    <dbReference type="NCBI Taxonomy" id="50730"/>
    <lineage>
        <taxon>Eukaryota</taxon>
        <taxon>Fungi</taxon>
        <taxon>Dikarya</taxon>
        <taxon>Ascomycota</taxon>
        <taxon>Pezizomycotina</taxon>
        <taxon>Dothideomycetes</taxon>
        <taxon>Pleosporomycetidae</taxon>
        <taxon>Pleosporales</taxon>
        <taxon>Pleosporineae</taxon>
        <taxon>Phaeosphaeriaceae</taxon>
        <taxon>Ampelomyces</taxon>
    </lineage>
</organism>
<proteinExistence type="predicted"/>
<gene>
    <name evidence="2" type="ORF">BDU57DRAFT_595276</name>
</gene>
<feature type="compositionally biased region" description="Basic residues" evidence="1">
    <location>
        <begin position="205"/>
        <end position="214"/>
    </location>
</feature>
<evidence type="ECO:0000256" key="1">
    <source>
        <dbReference type="SAM" id="MobiDB-lite"/>
    </source>
</evidence>
<dbReference type="AlphaFoldDB" id="A0A6A5QPC3"/>
<name>A0A6A5QPC3_AMPQU</name>